<name>A0A0E0NVJ1_ORYRU</name>
<feature type="compositionally biased region" description="Low complexity" evidence="1">
    <location>
        <begin position="112"/>
        <end position="123"/>
    </location>
</feature>
<proteinExistence type="predicted"/>
<dbReference type="OMA" id="AGMEGWQ"/>
<sequence>MGGGPARTKTCEDEEGRGTAAGLRPRARAWEEDLLGGVGTGQIRAAQPDLAVDQPTAGLSGVAAMSGGGGSGVEALAAAKETTGSAPGRRLAGRWPAAASGGRDGDDGKGSEGMASVRSSARRSGGRDGGGDEFTATAARATTAGRLCRVSSELDDGDKVREDGEMAAGMEGQQWLWLWRWRWRGDGVGEANLATPVADPALEESGGRDDGGDEFAATVARATMVGGLRRVLSKLDDGKKGREDGEMAAGMEGQQRLWWWRPSQRRLARGVADFRIRPAQ</sequence>
<feature type="region of interest" description="Disordered" evidence="1">
    <location>
        <begin position="76"/>
        <end position="134"/>
    </location>
</feature>
<evidence type="ECO:0000313" key="3">
    <source>
        <dbReference type="Proteomes" id="UP000008022"/>
    </source>
</evidence>
<feature type="region of interest" description="Disordered" evidence="1">
    <location>
        <begin position="1"/>
        <end position="25"/>
    </location>
</feature>
<evidence type="ECO:0000256" key="1">
    <source>
        <dbReference type="SAM" id="MobiDB-lite"/>
    </source>
</evidence>
<reference evidence="3" key="1">
    <citation type="submission" date="2013-06" db="EMBL/GenBank/DDBJ databases">
        <authorList>
            <person name="Zhao Q."/>
        </authorList>
    </citation>
    <scope>NUCLEOTIDE SEQUENCE</scope>
    <source>
        <strain evidence="3">cv. W1943</strain>
    </source>
</reference>
<evidence type="ECO:0000313" key="2">
    <source>
        <dbReference type="EnsemblPlants" id="ORUFI03G19320.1"/>
    </source>
</evidence>
<dbReference type="HOGENOM" id="CLU_995306_0_0_1"/>
<dbReference type="Proteomes" id="UP000008022">
    <property type="component" value="Unassembled WGS sequence"/>
</dbReference>
<reference evidence="2" key="2">
    <citation type="submission" date="2015-06" db="UniProtKB">
        <authorList>
            <consortium name="EnsemblPlants"/>
        </authorList>
    </citation>
    <scope>IDENTIFICATION</scope>
</reference>
<accession>A0A0E0NVJ1</accession>
<organism evidence="2 3">
    <name type="scientific">Oryza rufipogon</name>
    <name type="common">Brownbeard rice</name>
    <name type="synonym">Asian wild rice</name>
    <dbReference type="NCBI Taxonomy" id="4529"/>
    <lineage>
        <taxon>Eukaryota</taxon>
        <taxon>Viridiplantae</taxon>
        <taxon>Streptophyta</taxon>
        <taxon>Embryophyta</taxon>
        <taxon>Tracheophyta</taxon>
        <taxon>Spermatophyta</taxon>
        <taxon>Magnoliopsida</taxon>
        <taxon>Liliopsida</taxon>
        <taxon>Poales</taxon>
        <taxon>Poaceae</taxon>
        <taxon>BOP clade</taxon>
        <taxon>Oryzoideae</taxon>
        <taxon>Oryzeae</taxon>
        <taxon>Oryzinae</taxon>
        <taxon>Oryza</taxon>
    </lineage>
</organism>
<dbReference type="AlphaFoldDB" id="A0A0E0NVJ1"/>
<dbReference type="EnsemblPlants" id="ORUFI03G19320.1">
    <property type="protein sequence ID" value="ORUFI03G19320.1"/>
    <property type="gene ID" value="ORUFI03G19320"/>
</dbReference>
<keyword evidence="3" id="KW-1185">Reference proteome</keyword>
<dbReference type="Gramene" id="ORUFI03G19320.1">
    <property type="protein sequence ID" value="ORUFI03G19320.1"/>
    <property type="gene ID" value="ORUFI03G19320"/>
</dbReference>
<evidence type="ECO:0008006" key="4">
    <source>
        <dbReference type="Google" id="ProtNLM"/>
    </source>
</evidence>
<protein>
    <recommendedName>
        <fullName evidence="4">DUF834 domain-containing protein</fullName>
    </recommendedName>
</protein>